<feature type="region of interest" description="Disordered" evidence="1">
    <location>
        <begin position="1"/>
        <end position="120"/>
    </location>
</feature>
<accession>A0A8X6H3I0</accession>
<comment type="caution">
    <text evidence="2">The sequence shown here is derived from an EMBL/GenBank/DDBJ whole genome shotgun (WGS) entry which is preliminary data.</text>
</comment>
<evidence type="ECO:0000313" key="3">
    <source>
        <dbReference type="Proteomes" id="UP000887116"/>
    </source>
</evidence>
<reference evidence="2" key="1">
    <citation type="submission" date="2020-07" db="EMBL/GenBank/DDBJ databases">
        <title>Multicomponent nature underlies the extraordinary mechanical properties of spider dragline silk.</title>
        <authorList>
            <person name="Kono N."/>
            <person name="Nakamura H."/>
            <person name="Mori M."/>
            <person name="Yoshida Y."/>
            <person name="Ohtoshi R."/>
            <person name="Malay A.D."/>
            <person name="Moran D.A.P."/>
            <person name="Tomita M."/>
            <person name="Numata K."/>
            <person name="Arakawa K."/>
        </authorList>
    </citation>
    <scope>NUCLEOTIDE SEQUENCE</scope>
</reference>
<protein>
    <submittedName>
        <fullName evidence="2">Uncharacterized protein</fullName>
    </submittedName>
</protein>
<proteinExistence type="predicted"/>
<keyword evidence="3" id="KW-1185">Reference proteome</keyword>
<feature type="compositionally biased region" description="Basic and acidic residues" evidence="1">
    <location>
        <begin position="70"/>
        <end position="110"/>
    </location>
</feature>
<dbReference type="EMBL" id="BMAO01037236">
    <property type="protein sequence ID" value="GFR16318.1"/>
    <property type="molecule type" value="Genomic_DNA"/>
</dbReference>
<evidence type="ECO:0000256" key="1">
    <source>
        <dbReference type="SAM" id="MobiDB-lite"/>
    </source>
</evidence>
<dbReference type="AlphaFoldDB" id="A0A8X6H3I0"/>
<dbReference type="Proteomes" id="UP000887116">
    <property type="component" value="Unassembled WGS sequence"/>
</dbReference>
<name>A0A8X6H3I0_TRICU</name>
<evidence type="ECO:0000313" key="2">
    <source>
        <dbReference type="EMBL" id="GFR16318.1"/>
    </source>
</evidence>
<dbReference type="OrthoDB" id="6436327at2759"/>
<gene>
    <name evidence="2" type="ORF">TNCT_148861</name>
</gene>
<sequence>MKMPFSIKRFTIHRSSSLPTHGGSKKEDSKGVKKDKKPSSRPRGLPTSQSVDTADLRRYNNHQEAAAQQQEERVPPLPPHDRSRQFDYDPRKYVGPEERGPRWRNKERGPRLPGDMGPEVRRVMVRRNGVRFQGRQPFPYLLYC</sequence>
<organism evidence="2 3">
    <name type="scientific">Trichonephila clavata</name>
    <name type="common">Joro spider</name>
    <name type="synonym">Nephila clavata</name>
    <dbReference type="NCBI Taxonomy" id="2740835"/>
    <lineage>
        <taxon>Eukaryota</taxon>
        <taxon>Metazoa</taxon>
        <taxon>Ecdysozoa</taxon>
        <taxon>Arthropoda</taxon>
        <taxon>Chelicerata</taxon>
        <taxon>Arachnida</taxon>
        <taxon>Araneae</taxon>
        <taxon>Araneomorphae</taxon>
        <taxon>Entelegynae</taxon>
        <taxon>Araneoidea</taxon>
        <taxon>Nephilidae</taxon>
        <taxon>Trichonephila</taxon>
    </lineage>
</organism>